<feature type="compositionally biased region" description="Polar residues" evidence="1">
    <location>
        <begin position="180"/>
        <end position="189"/>
    </location>
</feature>
<accession>A0A6P8YZI8</accession>
<evidence type="ECO:0000256" key="1">
    <source>
        <dbReference type="SAM" id="MobiDB-lite"/>
    </source>
</evidence>
<feature type="compositionally biased region" description="Low complexity" evidence="1">
    <location>
        <begin position="310"/>
        <end position="344"/>
    </location>
</feature>
<feature type="region of interest" description="Disordered" evidence="1">
    <location>
        <begin position="261"/>
        <end position="344"/>
    </location>
</feature>
<organism evidence="3">
    <name type="scientific">Thrips palmi</name>
    <name type="common">Melon thrips</name>
    <dbReference type="NCBI Taxonomy" id="161013"/>
    <lineage>
        <taxon>Eukaryota</taxon>
        <taxon>Metazoa</taxon>
        <taxon>Ecdysozoa</taxon>
        <taxon>Arthropoda</taxon>
        <taxon>Hexapoda</taxon>
        <taxon>Insecta</taxon>
        <taxon>Pterygota</taxon>
        <taxon>Neoptera</taxon>
        <taxon>Paraneoptera</taxon>
        <taxon>Thysanoptera</taxon>
        <taxon>Terebrantia</taxon>
        <taxon>Thripoidea</taxon>
        <taxon>Thripidae</taxon>
        <taxon>Thrips</taxon>
    </lineage>
</organism>
<gene>
    <name evidence="3" type="primary">LOC117646327</name>
</gene>
<dbReference type="AlphaFoldDB" id="A0A6P8YZI8"/>
<dbReference type="RefSeq" id="XP_034243095.1">
    <property type="nucleotide sequence ID" value="XM_034387204.1"/>
</dbReference>
<keyword evidence="2" id="KW-1185">Reference proteome</keyword>
<feature type="compositionally biased region" description="Low complexity" evidence="1">
    <location>
        <begin position="150"/>
        <end position="162"/>
    </location>
</feature>
<reference evidence="3" key="3">
    <citation type="submission" date="2025-08" db="UniProtKB">
        <authorList>
            <consortium name="RefSeq"/>
        </authorList>
    </citation>
    <scope>IDENTIFICATION</scope>
</reference>
<proteinExistence type="predicted"/>
<feature type="compositionally biased region" description="Basic and acidic residues" evidence="1">
    <location>
        <begin position="283"/>
        <end position="302"/>
    </location>
</feature>
<name>A0A6P8YZI8_THRPL</name>
<evidence type="ECO:0000313" key="2">
    <source>
        <dbReference type="Proteomes" id="UP000515158"/>
    </source>
</evidence>
<dbReference type="Proteomes" id="UP000515158">
    <property type="component" value="Unplaced"/>
</dbReference>
<feature type="region of interest" description="Disordered" evidence="1">
    <location>
        <begin position="148"/>
        <end position="206"/>
    </location>
</feature>
<reference evidence="3" key="1">
    <citation type="journal article" date="2014" name="Science">
        <title>Phylogenomics resolves the timing and pattern of insect evolution.</title>
        <authorList>
            <person name="Misof B."/>
            <person name="Liu S."/>
            <person name="Meusemann K."/>
            <person name="Peters R.S."/>
            <person name="Donath A."/>
            <person name="Mayer C."/>
            <person name="Frandsen P.B."/>
            <person name="Ware J."/>
            <person name="Flouri T."/>
            <person name="Beutel R.G."/>
            <person name="Niehuis O."/>
            <person name="Petersen M."/>
            <person name="Izquierdo-Carrasco F."/>
            <person name="Wappler T."/>
            <person name="Rust J."/>
            <person name="Aberer A.J."/>
            <person name="Aspock U."/>
            <person name="Aspock H."/>
            <person name="Bartel D."/>
            <person name="Blanke A."/>
            <person name="Berger S."/>
            <person name="Bohm A."/>
            <person name="Buckley T.R."/>
            <person name="Calcott B."/>
            <person name="Chen J."/>
            <person name="Friedrich F."/>
            <person name="Fukui M."/>
            <person name="Fujita M."/>
            <person name="Greve C."/>
            <person name="Grobe P."/>
            <person name="Gu S."/>
            <person name="Huang Y."/>
            <person name="Jermiin L.S."/>
            <person name="Kawahara A.Y."/>
            <person name="Krogmann L."/>
            <person name="Kubiak M."/>
            <person name="Lanfear R."/>
            <person name="Letsch H."/>
            <person name="Li Y."/>
            <person name="Li Z."/>
            <person name="Li J."/>
            <person name="Lu H."/>
            <person name="Machida R."/>
            <person name="Mashimo Y."/>
            <person name="Kapli P."/>
            <person name="McKenna D.D."/>
            <person name="Meng G."/>
            <person name="Nakagaki Y."/>
            <person name="Navarrete-Heredia J.L."/>
            <person name="Ott M."/>
            <person name="Ou Y."/>
            <person name="Pass G."/>
            <person name="Podsiadlowski L."/>
            <person name="Pohl H."/>
            <person name="von Reumont B.M."/>
            <person name="Schutte K."/>
            <person name="Sekiya K."/>
            <person name="Shimizu S."/>
            <person name="Slipinski A."/>
            <person name="Stamatakis A."/>
            <person name="Song W."/>
            <person name="Su X."/>
            <person name="Szucsich N.U."/>
            <person name="Tan M."/>
            <person name="Tan X."/>
            <person name="Tang M."/>
            <person name="Tang J."/>
            <person name="Timelthaler G."/>
            <person name="Tomizuka S."/>
            <person name="Trautwein M."/>
            <person name="Tong X."/>
            <person name="Uchifune T."/>
            <person name="Walzl M.G."/>
            <person name="Wiegmann B.M."/>
            <person name="Wilbrandt J."/>
            <person name="Wipfler B."/>
            <person name="Wong T.K."/>
            <person name="Wu Q."/>
            <person name="Wu G."/>
            <person name="Xie Y."/>
            <person name="Yang S."/>
            <person name="Yang Q."/>
            <person name="Yeates D.K."/>
            <person name="Yoshizawa K."/>
            <person name="Zhang Q."/>
            <person name="Zhang R."/>
            <person name="Zhang W."/>
            <person name="Zhang Y."/>
            <person name="Zhao J."/>
            <person name="Zhou C."/>
            <person name="Zhou L."/>
            <person name="Ziesmann T."/>
            <person name="Zou S."/>
            <person name="Li Y."/>
            <person name="Xu X."/>
            <person name="Zhang Y."/>
            <person name="Yang H."/>
            <person name="Wang J."/>
            <person name="Wang J."/>
            <person name="Kjer K.M."/>
            <person name="Zhou X."/>
        </authorList>
    </citation>
    <scope>NUCLEOTIDE SEQUENCE</scope>
</reference>
<evidence type="ECO:0000313" key="3">
    <source>
        <dbReference type="RefSeq" id="XP_034243095.1"/>
    </source>
</evidence>
<sequence>MARRRQVPVRPTGDSRTLAEVKGDAIRQWVEQAAALALARSPKSINNNNNHIANNNELLKAGALGSLAGPLPKRQWSPTLPAPGVVPHLPSGPWSRASVSPPATVVPAPETPLPPRDAMMVAAPRCLDEQPLDFSVPEHVKKNGLKHVITNNNNHSPTTSPSYLRPGSSSASTSEDEGVGNNTESSAVESSPMAPRADEVDPESPLYKPNDKLWLAGDALRWHIPEDHHHHHHHHRDHGEQQELQAAAALRARIALSHDRLTNGDAASDDEDRSVGGSDVADDVLHLGHDDDSRDSNRRTDGDSPAVTRGPGQPSRPSTSPSSGISSHVTSSAGASLGGSPATGAPTPNLSAIAALQAGQLSQMMGLNPQSQHLLLQSQLASAAGAAGLPASLAGLAPQEL</sequence>
<reference evidence="3" key="2">
    <citation type="journal article" date="2018" name="Proc. Natl. Acad. Sci. U.S.A.">
        <title>Phylogenomics and the evolution of hemipteroid insects.</title>
        <authorList>
            <person name="Johnson K.P."/>
            <person name="Dietrich C.H."/>
            <person name="Friedrich F."/>
            <person name="Beutel R.G."/>
            <person name="Wipfler B."/>
            <person name="Peters R.S."/>
            <person name="Allen J.M."/>
            <person name="Petersen M."/>
            <person name="Donath A."/>
            <person name="Walden K.K."/>
            <person name="Kozlov A.M."/>
            <person name="Podsiadlowski L."/>
            <person name="Mayer C."/>
            <person name="Meusemann K."/>
            <person name="Vasilikopoulos A."/>
            <person name="Waterhouse R.M."/>
            <person name="Cameron S.L."/>
            <person name="Weirauch C."/>
            <person name="Swanson D.R."/>
            <person name="Percy D.M."/>
            <person name="Hardy N.B."/>
            <person name="Terry I."/>
            <person name="Liu S."/>
            <person name="Zhou X."/>
            <person name="Misof B."/>
            <person name="Robertson H.M."/>
            <person name="Yoshizawa K."/>
        </authorList>
    </citation>
    <scope>NUCLEOTIDE SEQUENCE</scope>
</reference>
<dbReference type="InParanoid" id="A0A6P8YZI8"/>
<dbReference type="KEGG" id="tpal:117646327"/>
<dbReference type="GeneID" id="117646327"/>
<feature type="non-terminal residue" evidence="3">
    <location>
        <position position="401"/>
    </location>
</feature>
<protein>
    <submittedName>
        <fullName evidence="3">Histone-lysine N-methyltransferase set1-like</fullName>
    </submittedName>
</protein>